<dbReference type="SUPFAM" id="SSF53850">
    <property type="entry name" value="Periplasmic binding protein-like II"/>
    <property type="match status" value="1"/>
</dbReference>
<dbReference type="Gene3D" id="3.40.190.10">
    <property type="entry name" value="Periplasmic binding protein-like II"/>
    <property type="match status" value="1"/>
</dbReference>
<keyword evidence="2" id="KW-0813">Transport</keyword>
<dbReference type="Proteomes" id="UP000639396">
    <property type="component" value="Unassembled WGS sequence"/>
</dbReference>
<dbReference type="EMBL" id="JACXJA010000003">
    <property type="protein sequence ID" value="MBD2860781.1"/>
    <property type="molecule type" value="Genomic_DNA"/>
</dbReference>
<protein>
    <submittedName>
        <fullName evidence="4">Extracellular solute-binding protein</fullName>
    </submittedName>
</protein>
<evidence type="ECO:0000256" key="1">
    <source>
        <dbReference type="ARBA" id="ARBA00008520"/>
    </source>
</evidence>
<evidence type="ECO:0000256" key="3">
    <source>
        <dbReference type="ARBA" id="ARBA00022729"/>
    </source>
</evidence>
<organism evidence="4 5">
    <name type="scientific">Paenibacillus oceani</name>
    <dbReference type="NCBI Taxonomy" id="2772510"/>
    <lineage>
        <taxon>Bacteria</taxon>
        <taxon>Bacillati</taxon>
        <taxon>Bacillota</taxon>
        <taxon>Bacilli</taxon>
        <taxon>Bacillales</taxon>
        <taxon>Paenibacillaceae</taxon>
        <taxon>Paenibacillus</taxon>
    </lineage>
</organism>
<reference evidence="4" key="1">
    <citation type="submission" date="2020-09" db="EMBL/GenBank/DDBJ databases">
        <title>A novel bacterium of genus Paenibacillus, isolated from South China Sea.</title>
        <authorList>
            <person name="Huang H."/>
            <person name="Mo K."/>
            <person name="Hu Y."/>
        </authorList>
    </citation>
    <scope>NUCLEOTIDE SEQUENCE</scope>
    <source>
        <strain evidence="4">IB182363</strain>
    </source>
</reference>
<evidence type="ECO:0000313" key="5">
    <source>
        <dbReference type="Proteomes" id="UP000639396"/>
    </source>
</evidence>
<evidence type="ECO:0000313" key="4">
    <source>
        <dbReference type="EMBL" id="MBD2860781.1"/>
    </source>
</evidence>
<proteinExistence type="inferred from homology"/>
<dbReference type="InterPro" id="IPR006061">
    <property type="entry name" value="SBP_1_CS"/>
</dbReference>
<dbReference type="InterPro" id="IPR006059">
    <property type="entry name" value="SBP"/>
</dbReference>
<dbReference type="Pfam" id="PF01547">
    <property type="entry name" value="SBP_bac_1"/>
    <property type="match status" value="1"/>
</dbReference>
<accession>A0A927C6S7</accession>
<keyword evidence="5" id="KW-1185">Reference proteome</keyword>
<sequence length="427" mass="48360">MFHNSNRNKVIAGIGALALLGTACGGGQPKEPAAASEKPVTPVELVIYSESGWSQEEFNDRFGDSIRKKFPQHTFKYIQKTGTGTLLADLVASGQKIDIYWDSVSKIVSNLKDMRLEYDMTELIKKRQINLNQLEPSVVNFGREMSDEKMYALPVVINTQALYYNKDIFDKFGVPYLKDGMTWDEVLDVAKKLTRKDEANEYWGVGLYIDQYLPLNPFSLPYVDPKTEKATIQNENWRPVYDVLTKIYQTTSNKMMSPNVFATKKNVAITVALGNFFLSQPMADVNWDIVSFPKYKEAPQLGPQTLPTYFGITSTSEHKELAMDVIQHLISAEKQTELSRKGIIPVLTDENVKKQFGQDSPHKNKNLQTIVNQKYSPIAPKTKYDANAMKIYIKYDVDLATGKVDLNTAFRQIEEETNSMIAQVKSK</sequence>
<dbReference type="AlphaFoldDB" id="A0A927C6S7"/>
<dbReference type="PANTHER" id="PTHR43649:SF12">
    <property type="entry name" value="DIACETYLCHITOBIOSE BINDING PROTEIN DASA"/>
    <property type="match status" value="1"/>
</dbReference>
<dbReference type="InterPro" id="IPR050490">
    <property type="entry name" value="Bact_solute-bd_prot1"/>
</dbReference>
<dbReference type="PANTHER" id="PTHR43649">
    <property type="entry name" value="ARABINOSE-BINDING PROTEIN-RELATED"/>
    <property type="match status" value="1"/>
</dbReference>
<dbReference type="RefSeq" id="WP_190924224.1">
    <property type="nucleotide sequence ID" value="NZ_JACXJA010000003.1"/>
</dbReference>
<comment type="caution">
    <text evidence="4">The sequence shown here is derived from an EMBL/GenBank/DDBJ whole genome shotgun (WGS) entry which is preliminary data.</text>
</comment>
<gene>
    <name evidence="4" type="ORF">IDH45_02130</name>
</gene>
<dbReference type="PROSITE" id="PS51257">
    <property type="entry name" value="PROKAR_LIPOPROTEIN"/>
    <property type="match status" value="1"/>
</dbReference>
<dbReference type="GO" id="GO:0055085">
    <property type="term" value="P:transmembrane transport"/>
    <property type="evidence" value="ECO:0007669"/>
    <property type="project" value="InterPro"/>
</dbReference>
<comment type="similarity">
    <text evidence="1">Belongs to the bacterial solute-binding protein 1 family.</text>
</comment>
<evidence type="ECO:0000256" key="2">
    <source>
        <dbReference type="ARBA" id="ARBA00022448"/>
    </source>
</evidence>
<dbReference type="PROSITE" id="PS01037">
    <property type="entry name" value="SBP_BACTERIAL_1"/>
    <property type="match status" value="1"/>
</dbReference>
<name>A0A927C6S7_9BACL</name>
<keyword evidence="3" id="KW-0732">Signal</keyword>